<name>A0ABW0ZBL4_9ACTN</name>
<sequence>MRLIEHMENRLGAIVKGWTADPDSQPMPFQIGFFQNGVLPEVDTYATVGLSEHGRSAQGSERLYYQELVLGVDSKYSDGPFPALIHQLAMRVLQNGALLRGDVVGPFGPIIPGSKLEAFYSAIPVYYDDGFAAVDLESGNRAVMVWMVPISRAEAAYVKEFGWDAFESELVAQSPDLMDPFRDEIRLDK</sequence>
<accession>A0ABW0ZBL4</accession>
<organism evidence="2 3">
    <name type="scientific">Streptomyces gamaensis</name>
    <dbReference type="NCBI Taxonomy" id="1763542"/>
    <lineage>
        <taxon>Bacteria</taxon>
        <taxon>Bacillati</taxon>
        <taxon>Actinomycetota</taxon>
        <taxon>Actinomycetes</taxon>
        <taxon>Kitasatosporales</taxon>
        <taxon>Streptomycetaceae</taxon>
        <taxon>Streptomyces</taxon>
    </lineage>
</organism>
<protein>
    <submittedName>
        <fullName evidence="2">Suppressor of fused domain protein</fullName>
    </submittedName>
</protein>
<dbReference type="EMBL" id="JBHSPB010000027">
    <property type="protein sequence ID" value="MFC5724368.1"/>
    <property type="molecule type" value="Genomic_DNA"/>
</dbReference>
<gene>
    <name evidence="2" type="ORF">ACFP1Z_29865</name>
</gene>
<comment type="caution">
    <text evidence="2">The sequence shown here is derived from an EMBL/GenBank/DDBJ whole genome shotgun (WGS) entry which is preliminary data.</text>
</comment>
<dbReference type="Proteomes" id="UP001596083">
    <property type="component" value="Unassembled WGS sequence"/>
</dbReference>
<reference evidence="3" key="1">
    <citation type="journal article" date="2019" name="Int. J. Syst. Evol. Microbiol.">
        <title>The Global Catalogue of Microorganisms (GCM) 10K type strain sequencing project: providing services to taxonomists for standard genome sequencing and annotation.</title>
        <authorList>
            <consortium name="The Broad Institute Genomics Platform"/>
            <consortium name="The Broad Institute Genome Sequencing Center for Infectious Disease"/>
            <person name="Wu L."/>
            <person name="Ma J."/>
        </authorList>
    </citation>
    <scope>NUCLEOTIDE SEQUENCE [LARGE SCALE GENOMIC DNA]</scope>
    <source>
        <strain evidence="3">CGMCC 4.7304</strain>
    </source>
</reference>
<dbReference type="InterPro" id="IPR020941">
    <property type="entry name" value="SUFU-like_domain"/>
</dbReference>
<proteinExistence type="predicted"/>
<feature type="domain" description="Suppressor of fused-like" evidence="1">
    <location>
        <begin position="40"/>
        <end position="182"/>
    </location>
</feature>
<evidence type="ECO:0000313" key="2">
    <source>
        <dbReference type="EMBL" id="MFC5724368.1"/>
    </source>
</evidence>
<dbReference type="RefSeq" id="WP_390320832.1">
    <property type="nucleotide sequence ID" value="NZ_JBHSPB010000027.1"/>
</dbReference>
<dbReference type="Pfam" id="PF05076">
    <property type="entry name" value="SUFU"/>
    <property type="match status" value="1"/>
</dbReference>
<keyword evidence="3" id="KW-1185">Reference proteome</keyword>
<evidence type="ECO:0000259" key="1">
    <source>
        <dbReference type="Pfam" id="PF05076"/>
    </source>
</evidence>
<evidence type="ECO:0000313" key="3">
    <source>
        <dbReference type="Proteomes" id="UP001596083"/>
    </source>
</evidence>